<proteinExistence type="predicted"/>
<dbReference type="AlphaFoldDB" id="A0A6N2RUD7"/>
<organism evidence="1">
    <name type="scientific">Bacteroides caccae</name>
    <dbReference type="NCBI Taxonomy" id="47678"/>
    <lineage>
        <taxon>Bacteria</taxon>
        <taxon>Pseudomonadati</taxon>
        <taxon>Bacteroidota</taxon>
        <taxon>Bacteroidia</taxon>
        <taxon>Bacteroidales</taxon>
        <taxon>Bacteroidaceae</taxon>
        <taxon>Bacteroides</taxon>
    </lineage>
</organism>
<dbReference type="EMBL" id="CACRTB010000007">
    <property type="protein sequence ID" value="VYS83395.1"/>
    <property type="molecule type" value="Genomic_DNA"/>
</dbReference>
<sequence>MLKMKAMGNFLTQQVRTLSYIPLPLNIKLIYVREQDVYYLSSCPA</sequence>
<accession>A0A6N2RUD7</accession>
<protein>
    <submittedName>
        <fullName evidence="1">Uncharacterized protein</fullName>
    </submittedName>
</protein>
<evidence type="ECO:0000313" key="1">
    <source>
        <dbReference type="EMBL" id="VYS83395.1"/>
    </source>
</evidence>
<reference evidence="1" key="1">
    <citation type="submission" date="2019-11" db="EMBL/GenBank/DDBJ databases">
        <authorList>
            <person name="Feng L."/>
        </authorList>
    </citation>
    <scope>NUCLEOTIDE SEQUENCE</scope>
    <source>
        <strain evidence="1">BcaccaeLFYP20</strain>
    </source>
</reference>
<name>A0A6N2RUD7_9BACE</name>
<gene>
    <name evidence="1" type="ORF">BCLFYP20_01223</name>
</gene>